<feature type="transmembrane region" description="Helical" evidence="4">
    <location>
        <begin position="357"/>
        <end position="377"/>
    </location>
</feature>
<keyword evidence="7" id="KW-1185">Reference proteome</keyword>
<dbReference type="GeneID" id="87838465"/>
<dbReference type="Proteomes" id="UP001278766">
    <property type="component" value="Unassembled WGS sequence"/>
</dbReference>
<keyword evidence="4" id="KW-0812">Transmembrane</keyword>
<feature type="domain" description="Major facilitator superfamily (MFS) profile" evidence="5">
    <location>
        <begin position="293"/>
        <end position="480"/>
    </location>
</feature>
<dbReference type="EMBL" id="JAUEPN010000002">
    <property type="protein sequence ID" value="KAK3298360.1"/>
    <property type="molecule type" value="Genomic_DNA"/>
</dbReference>
<feature type="transmembrane region" description="Helical" evidence="4">
    <location>
        <begin position="418"/>
        <end position="436"/>
    </location>
</feature>
<comment type="caution">
    <text evidence="6">The sequence shown here is derived from an EMBL/GenBank/DDBJ whole genome shotgun (WGS) entry which is preliminary data.</text>
</comment>
<evidence type="ECO:0000313" key="7">
    <source>
        <dbReference type="Proteomes" id="UP001278766"/>
    </source>
</evidence>
<dbReference type="Pfam" id="PF07690">
    <property type="entry name" value="MFS_1"/>
    <property type="match status" value="1"/>
</dbReference>
<dbReference type="PANTHER" id="PTHR11360">
    <property type="entry name" value="MONOCARBOXYLATE TRANSPORTER"/>
    <property type="match status" value="1"/>
</dbReference>
<protein>
    <submittedName>
        <fullName evidence="6">Monocarboxylate permease-like protein</fullName>
    </submittedName>
</protein>
<dbReference type="InterPro" id="IPR011701">
    <property type="entry name" value="MFS"/>
</dbReference>
<reference evidence="6" key="2">
    <citation type="submission" date="2023-06" db="EMBL/GenBank/DDBJ databases">
        <authorList>
            <consortium name="Lawrence Berkeley National Laboratory"/>
            <person name="Haridas S."/>
            <person name="Hensen N."/>
            <person name="Bonometti L."/>
            <person name="Westerberg I."/>
            <person name="Brannstrom I.O."/>
            <person name="Guillou S."/>
            <person name="Cros-Aarteil S."/>
            <person name="Calhoun S."/>
            <person name="Kuo A."/>
            <person name="Mondo S."/>
            <person name="Pangilinan J."/>
            <person name="Riley R."/>
            <person name="Labutti K."/>
            <person name="Andreopoulos B."/>
            <person name="Lipzen A."/>
            <person name="Chen C."/>
            <person name="Yanf M."/>
            <person name="Daum C."/>
            <person name="Ng V."/>
            <person name="Clum A."/>
            <person name="Steindorff A."/>
            <person name="Ohm R."/>
            <person name="Martin F."/>
            <person name="Silar P."/>
            <person name="Natvig D."/>
            <person name="Lalanne C."/>
            <person name="Gautier V."/>
            <person name="Ament-Velasquez S.L."/>
            <person name="Kruys A."/>
            <person name="Hutchinson M.I."/>
            <person name="Powell A.J."/>
            <person name="Barry K."/>
            <person name="Miller A.N."/>
            <person name="Grigoriev I.V."/>
            <person name="Debuchy R."/>
            <person name="Gladieux P."/>
            <person name="Thoren M.H."/>
            <person name="Johannesson H."/>
        </authorList>
    </citation>
    <scope>NUCLEOTIDE SEQUENCE</scope>
    <source>
        <strain evidence="6">CBS 168.71</strain>
    </source>
</reference>
<dbReference type="PANTHER" id="PTHR11360:SF281">
    <property type="entry name" value="ASPYRIDONES EFFLUX PROTEIN APDF-RELATED"/>
    <property type="match status" value="1"/>
</dbReference>
<evidence type="ECO:0000256" key="1">
    <source>
        <dbReference type="ARBA" id="ARBA00004141"/>
    </source>
</evidence>
<feature type="transmembrane region" description="Helical" evidence="4">
    <location>
        <begin position="383"/>
        <end position="406"/>
    </location>
</feature>
<feature type="transmembrane region" description="Helical" evidence="4">
    <location>
        <begin position="133"/>
        <end position="155"/>
    </location>
</feature>
<feature type="transmembrane region" description="Helical" evidence="4">
    <location>
        <begin position="219"/>
        <end position="238"/>
    </location>
</feature>
<dbReference type="GO" id="GO:0022857">
    <property type="term" value="F:transmembrane transporter activity"/>
    <property type="evidence" value="ECO:0007669"/>
    <property type="project" value="InterPro"/>
</dbReference>
<name>A0AAE0HKT6_9PEZI</name>
<reference evidence="6" key="1">
    <citation type="journal article" date="2023" name="Mol. Phylogenet. Evol.">
        <title>Genome-scale phylogeny and comparative genomics of the fungal order Sordariales.</title>
        <authorList>
            <person name="Hensen N."/>
            <person name="Bonometti L."/>
            <person name="Westerberg I."/>
            <person name="Brannstrom I.O."/>
            <person name="Guillou S."/>
            <person name="Cros-Aarteil S."/>
            <person name="Calhoun S."/>
            <person name="Haridas S."/>
            <person name="Kuo A."/>
            <person name="Mondo S."/>
            <person name="Pangilinan J."/>
            <person name="Riley R."/>
            <person name="LaButti K."/>
            <person name="Andreopoulos B."/>
            <person name="Lipzen A."/>
            <person name="Chen C."/>
            <person name="Yan M."/>
            <person name="Daum C."/>
            <person name="Ng V."/>
            <person name="Clum A."/>
            <person name="Steindorff A."/>
            <person name="Ohm R.A."/>
            <person name="Martin F."/>
            <person name="Silar P."/>
            <person name="Natvig D.O."/>
            <person name="Lalanne C."/>
            <person name="Gautier V."/>
            <person name="Ament-Velasquez S.L."/>
            <person name="Kruys A."/>
            <person name="Hutchinson M.I."/>
            <person name="Powell A.J."/>
            <person name="Barry K."/>
            <person name="Miller A.N."/>
            <person name="Grigoriev I.V."/>
            <person name="Debuchy R."/>
            <person name="Gladieux P."/>
            <person name="Hiltunen Thoren M."/>
            <person name="Johannesson H."/>
        </authorList>
    </citation>
    <scope>NUCLEOTIDE SEQUENCE</scope>
    <source>
        <strain evidence="6">CBS 168.71</strain>
    </source>
</reference>
<feature type="transmembrane region" description="Helical" evidence="4">
    <location>
        <begin position="185"/>
        <end position="207"/>
    </location>
</feature>
<feature type="transmembrane region" description="Helical" evidence="4">
    <location>
        <begin position="448"/>
        <end position="471"/>
    </location>
</feature>
<keyword evidence="4" id="KW-0472">Membrane</keyword>
<dbReference type="InterPro" id="IPR036259">
    <property type="entry name" value="MFS_trans_sf"/>
</dbReference>
<accession>A0AAE0HKT6</accession>
<feature type="transmembrane region" description="Helical" evidence="4">
    <location>
        <begin position="250"/>
        <end position="272"/>
    </location>
</feature>
<dbReference type="RefSeq" id="XP_062661874.1">
    <property type="nucleotide sequence ID" value="XM_062801517.1"/>
</dbReference>
<evidence type="ECO:0000313" key="6">
    <source>
        <dbReference type="EMBL" id="KAK3298360.1"/>
    </source>
</evidence>
<sequence length="480" mass="50396">MATTTDTSHHQELAGPDAAAPGYYQAQPSTEKAATGPGRGGSQPRPSSGEAAGGPASTTDHDAEHDAEKAGNDITDPDKPPEQEFPEGGARAWATASGTALIMFCTLGYVNSWGVYQAYYETHQLSHRTADEIAWIGSLQGFFIFGVGLVGGPMFDRWGEKVIWPAAALYVLSLMMTSLCTEYWHFMLAQGVLGGVSLGLTMCPSMAATPQYFNKKRGGAMGMVIAGSSIGGVVWPIALSKMLNNESLGFGWSIRIVGFIILGLLAYSVVGIKARLPPRKSGFLLPGAFKEPVYCLCIASIFFLFMGMFTPFFFLPSYAITKGMDEVLAGYLLAILNGASFPGRVLPGVLSDRFGRFNMLLGSAIASAIITLCWTRCETNAGIIVFAAFFGFCSGAIVSGASVSLASCPKDPKNIGTYMGMGLFVSSFAALISPPINGSLLTHNGGFLGVSILSGVLLFVGGVLVVVAKALSPGGVFGKI</sequence>
<dbReference type="InterPro" id="IPR020846">
    <property type="entry name" value="MFS_dom"/>
</dbReference>
<evidence type="ECO:0000256" key="3">
    <source>
        <dbReference type="SAM" id="MobiDB-lite"/>
    </source>
</evidence>
<evidence type="ECO:0000256" key="4">
    <source>
        <dbReference type="SAM" id="Phobius"/>
    </source>
</evidence>
<dbReference type="PROSITE" id="PS50850">
    <property type="entry name" value="MFS"/>
    <property type="match status" value="1"/>
</dbReference>
<proteinExistence type="inferred from homology"/>
<feature type="compositionally biased region" description="Basic and acidic residues" evidence="3">
    <location>
        <begin position="59"/>
        <end position="82"/>
    </location>
</feature>
<gene>
    <name evidence="6" type="ORF">B0H64DRAFT_353901</name>
</gene>
<dbReference type="Gene3D" id="1.20.1250.20">
    <property type="entry name" value="MFS general substrate transporter like domains"/>
    <property type="match status" value="2"/>
</dbReference>
<dbReference type="InterPro" id="IPR050327">
    <property type="entry name" value="Proton-linked_MCT"/>
</dbReference>
<comment type="subcellular location">
    <subcellularLocation>
        <location evidence="1">Membrane</location>
        <topology evidence="1">Multi-pass membrane protein</topology>
    </subcellularLocation>
</comment>
<feature type="transmembrane region" description="Helical" evidence="4">
    <location>
        <begin position="162"/>
        <end position="179"/>
    </location>
</feature>
<comment type="similarity">
    <text evidence="2">Belongs to the major facilitator superfamily. Monocarboxylate porter (TC 2.A.1.13) family.</text>
</comment>
<evidence type="ECO:0000256" key="2">
    <source>
        <dbReference type="ARBA" id="ARBA00006727"/>
    </source>
</evidence>
<dbReference type="SUPFAM" id="SSF103473">
    <property type="entry name" value="MFS general substrate transporter"/>
    <property type="match status" value="1"/>
</dbReference>
<feature type="transmembrane region" description="Helical" evidence="4">
    <location>
        <begin position="92"/>
        <end position="113"/>
    </location>
</feature>
<dbReference type="CDD" id="cd17352">
    <property type="entry name" value="MFS_MCT_SLC16"/>
    <property type="match status" value="1"/>
</dbReference>
<dbReference type="GO" id="GO:0016020">
    <property type="term" value="C:membrane"/>
    <property type="evidence" value="ECO:0007669"/>
    <property type="project" value="UniProtKB-SubCell"/>
</dbReference>
<dbReference type="AlphaFoldDB" id="A0AAE0HKT6"/>
<keyword evidence="4" id="KW-1133">Transmembrane helix</keyword>
<feature type="region of interest" description="Disordered" evidence="3">
    <location>
        <begin position="1"/>
        <end position="90"/>
    </location>
</feature>
<feature type="transmembrane region" description="Helical" evidence="4">
    <location>
        <begin position="293"/>
        <end position="315"/>
    </location>
</feature>
<organism evidence="6 7">
    <name type="scientific">Chaetomium fimeti</name>
    <dbReference type="NCBI Taxonomy" id="1854472"/>
    <lineage>
        <taxon>Eukaryota</taxon>
        <taxon>Fungi</taxon>
        <taxon>Dikarya</taxon>
        <taxon>Ascomycota</taxon>
        <taxon>Pezizomycotina</taxon>
        <taxon>Sordariomycetes</taxon>
        <taxon>Sordariomycetidae</taxon>
        <taxon>Sordariales</taxon>
        <taxon>Chaetomiaceae</taxon>
        <taxon>Chaetomium</taxon>
    </lineage>
</organism>
<evidence type="ECO:0000259" key="5">
    <source>
        <dbReference type="PROSITE" id="PS50850"/>
    </source>
</evidence>